<dbReference type="PANTHER" id="PTHR30168:SF0">
    <property type="entry name" value="INNER MEMBRANE PROTEIN"/>
    <property type="match status" value="1"/>
</dbReference>
<feature type="compositionally biased region" description="Basic and acidic residues" evidence="5">
    <location>
        <begin position="1"/>
        <end position="18"/>
    </location>
</feature>
<dbReference type="RefSeq" id="WP_168297514.1">
    <property type="nucleotide sequence ID" value="NZ_CP071604.1"/>
</dbReference>
<evidence type="ECO:0000256" key="4">
    <source>
        <dbReference type="ARBA" id="ARBA00023136"/>
    </source>
</evidence>
<accession>A0ABV2M906</accession>
<dbReference type="GeneID" id="91149520"/>
<feature type="transmembrane region" description="Helical" evidence="6">
    <location>
        <begin position="41"/>
        <end position="60"/>
    </location>
</feature>
<name>A0ABV2M906_9HYPH</name>
<keyword evidence="4 6" id="KW-0472">Membrane</keyword>
<keyword evidence="7" id="KW-0378">Hydrolase</keyword>
<feature type="region of interest" description="Disordered" evidence="5">
    <location>
        <begin position="1"/>
        <end position="29"/>
    </location>
</feature>
<dbReference type="PANTHER" id="PTHR30168">
    <property type="entry name" value="PUTATIVE MEMBRANE PROTEIN YPFJ"/>
    <property type="match status" value="1"/>
</dbReference>
<reference evidence="7 8" key="1">
    <citation type="submission" date="2024-06" db="EMBL/GenBank/DDBJ databases">
        <title>Genomic Encyclopedia of Type Strains, Phase IV (KMG-IV): sequencing the most valuable type-strain genomes for metagenomic binning, comparative biology and taxonomic classification.</title>
        <authorList>
            <person name="Goeker M."/>
        </authorList>
    </citation>
    <scope>NUCLEOTIDE SEQUENCE [LARGE SCALE GENOMIC DNA]</scope>
    <source>
        <strain evidence="7 8">DSM 29288</strain>
    </source>
</reference>
<feature type="compositionally biased region" description="Gly residues" evidence="5">
    <location>
        <begin position="20"/>
        <end position="29"/>
    </location>
</feature>
<evidence type="ECO:0000313" key="8">
    <source>
        <dbReference type="Proteomes" id="UP001549077"/>
    </source>
</evidence>
<keyword evidence="8" id="KW-1185">Reference proteome</keyword>
<evidence type="ECO:0000256" key="2">
    <source>
        <dbReference type="ARBA" id="ARBA00022692"/>
    </source>
</evidence>
<dbReference type="GO" id="GO:0008237">
    <property type="term" value="F:metallopeptidase activity"/>
    <property type="evidence" value="ECO:0007669"/>
    <property type="project" value="UniProtKB-KW"/>
</dbReference>
<evidence type="ECO:0000256" key="1">
    <source>
        <dbReference type="ARBA" id="ARBA00004167"/>
    </source>
</evidence>
<keyword evidence="3 6" id="KW-1133">Transmembrane helix</keyword>
<dbReference type="EMBL" id="JBEPMY010000001">
    <property type="protein sequence ID" value="MET3752958.1"/>
    <property type="molecule type" value="Genomic_DNA"/>
</dbReference>
<organism evidence="7 8">
    <name type="scientific">Rhizobium binae</name>
    <dbReference type="NCBI Taxonomy" id="1138190"/>
    <lineage>
        <taxon>Bacteria</taxon>
        <taxon>Pseudomonadati</taxon>
        <taxon>Pseudomonadota</taxon>
        <taxon>Alphaproteobacteria</taxon>
        <taxon>Hyphomicrobiales</taxon>
        <taxon>Rhizobiaceae</taxon>
        <taxon>Rhizobium/Agrobacterium group</taxon>
        <taxon>Rhizobium</taxon>
    </lineage>
</organism>
<evidence type="ECO:0000256" key="3">
    <source>
        <dbReference type="ARBA" id="ARBA00022989"/>
    </source>
</evidence>
<keyword evidence="7" id="KW-0482">Metalloprotease</keyword>
<dbReference type="Pfam" id="PF04228">
    <property type="entry name" value="Zn_peptidase"/>
    <property type="match status" value="1"/>
</dbReference>
<dbReference type="Proteomes" id="UP001549077">
    <property type="component" value="Unassembled WGS sequence"/>
</dbReference>
<protein>
    <submittedName>
        <fullName evidence="7">Metalloprotease</fullName>
    </submittedName>
</protein>
<comment type="caution">
    <text evidence="7">The sequence shown here is derived from an EMBL/GenBank/DDBJ whole genome shotgun (WGS) entry which is preliminary data.</text>
</comment>
<gene>
    <name evidence="7" type="ORF">ABID08_000297</name>
</gene>
<proteinExistence type="predicted"/>
<evidence type="ECO:0000256" key="6">
    <source>
        <dbReference type="SAM" id="Phobius"/>
    </source>
</evidence>
<keyword evidence="7" id="KW-0645">Protease</keyword>
<sequence>MEWRGRRQSDNIEDRRGDPSSGGFGRGGGFSFPSGGGVRRAGGGLSIGTIIFLVIIYFIFKMMGVDLLQVLDTGSMTSGPGYEQSQSEGTRTPANDEMTAFMRTVLAETEDTWNGIFQSQGRTYEEPRLVLFSGATASACGSASAATGPFYCPGDHKVYLDTDFFQELSDRFGASGDFAEAYVVAHEVGHHVQNLLGILPKFNEARKRMSEEDANKMSVRVELQADCFAGIWGKFTQQKGLLESGDLEEALNAAQQIGDDTLQKRSQGYVVPESFNHGTSAQRVRWFKRGFDSGQLSACDTFSGPV</sequence>
<evidence type="ECO:0000313" key="7">
    <source>
        <dbReference type="EMBL" id="MET3752958.1"/>
    </source>
</evidence>
<dbReference type="InterPro" id="IPR007343">
    <property type="entry name" value="Uncharacterised_pept_Zn_put"/>
</dbReference>
<keyword evidence="2 6" id="KW-0812">Transmembrane</keyword>
<comment type="subcellular location">
    <subcellularLocation>
        <location evidence="1">Membrane</location>
        <topology evidence="1">Single-pass membrane protein</topology>
    </subcellularLocation>
</comment>
<evidence type="ECO:0000256" key="5">
    <source>
        <dbReference type="SAM" id="MobiDB-lite"/>
    </source>
</evidence>